<feature type="compositionally biased region" description="Basic and acidic residues" evidence="1">
    <location>
        <begin position="1"/>
        <end position="13"/>
    </location>
</feature>
<organism evidence="2 3">
    <name type="scientific">Roseiconus nitratireducens</name>
    <dbReference type="NCBI Taxonomy" id="2605748"/>
    <lineage>
        <taxon>Bacteria</taxon>
        <taxon>Pseudomonadati</taxon>
        <taxon>Planctomycetota</taxon>
        <taxon>Planctomycetia</taxon>
        <taxon>Pirellulales</taxon>
        <taxon>Pirellulaceae</taxon>
        <taxon>Roseiconus</taxon>
    </lineage>
</organism>
<comment type="caution">
    <text evidence="2">The sequence shown here is derived from an EMBL/GenBank/DDBJ whole genome shotgun (WGS) entry which is preliminary data.</text>
</comment>
<accession>A0A5M6DCQ1</accession>
<gene>
    <name evidence="2" type="ORF">FYK55_06660</name>
</gene>
<protein>
    <submittedName>
        <fullName evidence="2">CPXCG motif-containing cysteine-rich protein</fullName>
    </submittedName>
</protein>
<feature type="compositionally biased region" description="Low complexity" evidence="1">
    <location>
        <begin position="18"/>
        <end position="32"/>
    </location>
</feature>
<dbReference type="InterPro" id="IPR025990">
    <property type="entry name" value="zinc_ribbon_bacterial"/>
</dbReference>
<dbReference type="Proteomes" id="UP000324479">
    <property type="component" value="Unassembled WGS sequence"/>
</dbReference>
<dbReference type="AlphaFoldDB" id="A0A5M6DCQ1"/>
<feature type="region of interest" description="Disordered" evidence="1">
    <location>
        <begin position="1"/>
        <end position="43"/>
    </location>
</feature>
<dbReference type="Pfam" id="PF14255">
    <property type="entry name" value="Zn_ribbon_21"/>
    <property type="match status" value="1"/>
</dbReference>
<proteinExistence type="predicted"/>
<reference evidence="2 3" key="1">
    <citation type="submission" date="2019-08" db="EMBL/GenBank/DDBJ databases">
        <authorList>
            <person name="Dhanesh K."/>
            <person name="Kumar G."/>
            <person name="Sasikala C."/>
            <person name="Venkata Ramana C."/>
        </authorList>
    </citation>
    <scope>NUCLEOTIDE SEQUENCE [LARGE SCALE GENOMIC DNA]</scope>
    <source>
        <strain evidence="2 3">JC645</strain>
    </source>
</reference>
<evidence type="ECO:0000256" key="1">
    <source>
        <dbReference type="SAM" id="MobiDB-lite"/>
    </source>
</evidence>
<evidence type="ECO:0000313" key="3">
    <source>
        <dbReference type="Proteomes" id="UP000324479"/>
    </source>
</evidence>
<dbReference type="RefSeq" id="WP_150075601.1">
    <property type="nucleotide sequence ID" value="NZ_VWOX01000003.1"/>
</dbReference>
<dbReference type="EMBL" id="VWOX01000003">
    <property type="protein sequence ID" value="KAA5545331.1"/>
    <property type="molecule type" value="Genomic_DNA"/>
</dbReference>
<sequence>MRESKHDTKHDGEAESGAAANAITRAAADAGASDLPPDPPGLYDSEASYVCDACGEQIVIPIDPLGGSVQEYVEDCPVCCHPNVIHVRWDDVQAQVWAEPEQDRY</sequence>
<evidence type="ECO:0000313" key="2">
    <source>
        <dbReference type="EMBL" id="KAA5545331.1"/>
    </source>
</evidence>
<name>A0A5M6DCQ1_9BACT</name>
<keyword evidence="3" id="KW-1185">Reference proteome</keyword>